<comment type="caution">
    <text evidence="3">The sequence shown here is derived from an EMBL/GenBank/DDBJ whole genome shotgun (WGS) entry which is preliminary data.</text>
</comment>
<feature type="domain" description="YMGG-like Gly-zipper" evidence="2">
    <location>
        <begin position="27"/>
        <end position="69"/>
    </location>
</feature>
<feature type="chain" id="PRO_5045299297" evidence="1">
    <location>
        <begin position="18"/>
        <end position="120"/>
    </location>
</feature>
<evidence type="ECO:0000259" key="2">
    <source>
        <dbReference type="Pfam" id="PF13441"/>
    </source>
</evidence>
<protein>
    <submittedName>
        <fullName evidence="3">YMGG-like glycine zipper-containing protein</fullName>
    </submittedName>
</protein>
<name>A0ABW1KTX5_9PROT</name>
<evidence type="ECO:0000256" key="1">
    <source>
        <dbReference type="SAM" id="SignalP"/>
    </source>
</evidence>
<dbReference type="Proteomes" id="UP001596116">
    <property type="component" value="Unassembled WGS sequence"/>
</dbReference>
<keyword evidence="1" id="KW-0732">Signal</keyword>
<sequence>MKLVLTSAISGIMLVSACTQSGTAERNAVYGAAAGAAAGAVAGEVIAGKPGRGAAYGAAIGAIGGAIVGCERSNECWNRAKNGDRRYYDERAGRYYYVDPQYGDTWWENGEFRSYGRGRP</sequence>
<feature type="signal peptide" evidence="1">
    <location>
        <begin position="1"/>
        <end position="17"/>
    </location>
</feature>
<dbReference type="RefSeq" id="WP_379880707.1">
    <property type="nucleotide sequence ID" value="NZ_JBHPON010000001.1"/>
</dbReference>
<reference evidence="3 4" key="1">
    <citation type="submission" date="2024-09" db="EMBL/GenBank/DDBJ databases">
        <authorList>
            <person name="Zhang Z.-H."/>
        </authorList>
    </citation>
    <scope>NUCLEOTIDE SEQUENCE [LARGE SCALE GENOMIC DNA]</scope>
    <source>
        <strain evidence="3 4">HHTR114</strain>
    </source>
</reference>
<evidence type="ECO:0000313" key="3">
    <source>
        <dbReference type="EMBL" id="MFC6034002.1"/>
    </source>
</evidence>
<organism evidence="3 4">
    <name type="scientific">Hyphococcus aureus</name>
    <dbReference type="NCBI Taxonomy" id="2666033"/>
    <lineage>
        <taxon>Bacteria</taxon>
        <taxon>Pseudomonadati</taxon>
        <taxon>Pseudomonadota</taxon>
        <taxon>Alphaproteobacteria</taxon>
        <taxon>Parvularculales</taxon>
        <taxon>Parvularculaceae</taxon>
        <taxon>Hyphococcus</taxon>
    </lineage>
</organism>
<evidence type="ECO:0000313" key="4">
    <source>
        <dbReference type="Proteomes" id="UP001596116"/>
    </source>
</evidence>
<dbReference type="PROSITE" id="PS51257">
    <property type="entry name" value="PROKAR_LIPOPROTEIN"/>
    <property type="match status" value="1"/>
</dbReference>
<accession>A0ABW1KTX5</accession>
<dbReference type="Pfam" id="PF13441">
    <property type="entry name" value="Gly-zipper_YMGG"/>
    <property type="match status" value="1"/>
</dbReference>
<keyword evidence="4" id="KW-1185">Reference proteome</keyword>
<dbReference type="InterPro" id="IPR027367">
    <property type="entry name" value="Gly-zipper_YMGG"/>
</dbReference>
<proteinExistence type="predicted"/>
<dbReference type="EMBL" id="JBHPON010000001">
    <property type="protein sequence ID" value="MFC6034002.1"/>
    <property type="molecule type" value="Genomic_DNA"/>
</dbReference>
<gene>
    <name evidence="3" type="ORF">ACFMB1_00525</name>
</gene>